<evidence type="ECO:0000313" key="7">
    <source>
        <dbReference type="EMBL" id="GHJ86177.1"/>
    </source>
</evidence>
<dbReference type="OrthoDB" id="288590at2759"/>
<keyword evidence="3 5" id="KW-0560">Oxidoreductase</keyword>
<keyword evidence="8" id="KW-1185">Reference proteome</keyword>
<keyword evidence="4 5" id="KW-0408">Iron</keyword>
<dbReference type="PANTHER" id="PTHR10209:SF881">
    <property type="entry name" value="FI07970P-RELATED"/>
    <property type="match status" value="1"/>
</dbReference>
<dbReference type="PANTHER" id="PTHR10209">
    <property type="entry name" value="OXIDOREDUCTASE, 2OG-FE II OXYGENASE FAMILY PROTEIN"/>
    <property type="match status" value="1"/>
</dbReference>
<proteinExistence type="inferred from homology"/>
<comment type="similarity">
    <text evidence="1 5">Belongs to the iron/ascorbate-dependent oxidoreductase family.</text>
</comment>
<organism evidence="7 8">
    <name type="scientific">Naganishia liquefaciens</name>
    <dbReference type="NCBI Taxonomy" id="104408"/>
    <lineage>
        <taxon>Eukaryota</taxon>
        <taxon>Fungi</taxon>
        <taxon>Dikarya</taxon>
        <taxon>Basidiomycota</taxon>
        <taxon>Agaricomycotina</taxon>
        <taxon>Tremellomycetes</taxon>
        <taxon>Filobasidiales</taxon>
        <taxon>Filobasidiaceae</taxon>
        <taxon>Naganishia</taxon>
    </lineage>
</organism>
<evidence type="ECO:0000313" key="8">
    <source>
        <dbReference type="Proteomes" id="UP000620104"/>
    </source>
</evidence>
<dbReference type="Pfam" id="PF03171">
    <property type="entry name" value="2OG-FeII_Oxy"/>
    <property type="match status" value="1"/>
</dbReference>
<dbReference type="SUPFAM" id="SSF51197">
    <property type="entry name" value="Clavaminate synthase-like"/>
    <property type="match status" value="1"/>
</dbReference>
<dbReference type="Pfam" id="PF14226">
    <property type="entry name" value="DIOX_N"/>
    <property type="match status" value="1"/>
</dbReference>
<comment type="caution">
    <text evidence="7">The sequence shown here is derived from an EMBL/GenBank/DDBJ whole genome shotgun (WGS) entry which is preliminary data.</text>
</comment>
<evidence type="ECO:0000256" key="4">
    <source>
        <dbReference type="ARBA" id="ARBA00023004"/>
    </source>
</evidence>
<dbReference type="PROSITE" id="PS51471">
    <property type="entry name" value="FE2OG_OXY"/>
    <property type="match status" value="1"/>
</dbReference>
<evidence type="ECO:0000256" key="2">
    <source>
        <dbReference type="ARBA" id="ARBA00022723"/>
    </source>
</evidence>
<evidence type="ECO:0000256" key="1">
    <source>
        <dbReference type="ARBA" id="ARBA00008056"/>
    </source>
</evidence>
<evidence type="ECO:0000256" key="5">
    <source>
        <dbReference type="RuleBase" id="RU003682"/>
    </source>
</evidence>
<dbReference type="Proteomes" id="UP000620104">
    <property type="component" value="Unassembled WGS sequence"/>
</dbReference>
<keyword evidence="2 5" id="KW-0479">Metal-binding</keyword>
<dbReference type="InterPro" id="IPR026992">
    <property type="entry name" value="DIOX_N"/>
</dbReference>
<reference evidence="7" key="1">
    <citation type="submission" date="2020-07" db="EMBL/GenBank/DDBJ databases">
        <title>Draft Genome Sequence of a Deep-Sea Yeast, Naganishia (Cryptococcus) liquefaciens strain N6.</title>
        <authorList>
            <person name="Han Y.W."/>
            <person name="Kajitani R."/>
            <person name="Morimoto H."/>
            <person name="Parhat M."/>
            <person name="Tsubouchi H."/>
            <person name="Bakenova O."/>
            <person name="Ogata M."/>
            <person name="Argunhan B."/>
            <person name="Aoki R."/>
            <person name="Kajiwara S."/>
            <person name="Itoh T."/>
            <person name="Iwasaki H."/>
        </authorList>
    </citation>
    <scope>NUCLEOTIDE SEQUENCE</scope>
    <source>
        <strain evidence="7">N6</strain>
    </source>
</reference>
<dbReference type="GO" id="GO:0016491">
    <property type="term" value="F:oxidoreductase activity"/>
    <property type="evidence" value="ECO:0007669"/>
    <property type="project" value="UniProtKB-KW"/>
</dbReference>
<dbReference type="InterPro" id="IPR027443">
    <property type="entry name" value="IPNS-like_sf"/>
</dbReference>
<feature type="domain" description="Fe2OG dioxygenase" evidence="6">
    <location>
        <begin position="208"/>
        <end position="314"/>
    </location>
</feature>
<name>A0A8H3TS25_9TREE</name>
<protein>
    <recommendedName>
        <fullName evidence="6">Fe2OG dioxygenase domain-containing protein</fullName>
    </recommendedName>
</protein>
<evidence type="ECO:0000259" key="6">
    <source>
        <dbReference type="PROSITE" id="PS51471"/>
    </source>
</evidence>
<gene>
    <name evidence="7" type="ORF">NliqN6_2579</name>
</gene>
<evidence type="ECO:0000256" key="3">
    <source>
        <dbReference type="ARBA" id="ARBA00023002"/>
    </source>
</evidence>
<dbReference type="InterPro" id="IPR044861">
    <property type="entry name" value="IPNS-like_FE2OG_OXY"/>
</dbReference>
<dbReference type="PRINTS" id="PR00682">
    <property type="entry name" value="IPNSYNTHASE"/>
</dbReference>
<sequence>MSGLLQKAQDLASQDFDEIPVIDLRNATSKEYSERCAVAMQIQEACLTAGFFYIKNHGVSEEIVRETFQQAEAFFATPLHVKKSVDMSKSTGFRGWSGLLTENNNPQNEGELHEGYNLGLDMSIADSLPSLRTVRERMKKASSDEPLEDLAHGDNLWPTDEVWSGAQEFKEGVLGYYYEMLELGKRIFPLLALALEIEEDFFEDKTRYPVAIQRLLHYTPLKGERANEKQPGIGEHTDWECFTILRQDPIAGLQIKNIAGDWIDAPYIPGTFLINIGDQLARWTNDVFRSTPHRVNPPLGHIARYSIPTFWSCDLEVPLVPIKSCVSDERPQKYEVITAGAYGKSIMDAIYMVGPGVEA</sequence>
<dbReference type="AlphaFoldDB" id="A0A8H3TS25"/>
<dbReference type="EMBL" id="BLZA01000017">
    <property type="protein sequence ID" value="GHJ86177.1"/>
    <property type="molecule type" value="Genomic_DNA"/>
</dbReference>
<dbReference type="InterPro" id="IPR005123">
    <property type="entry name" value="Oxoglu/Fe-dep_dioxygenase_dom"/>
</dbReference>
<dbReference type="Gene3D" id="2.60.120.330">
    <property type="entry name" value="B-lactam Antibiotic, Isopenicillin N Synthase, Chain"/>
    <property type="match status" value="1"/>
</dbReference>
<dbReference type="GO" id="GO:0046872">
    <property type="term" value="F:metal ion binding"/>
    <property type="evidence" value="ECO:0007669"/>
    <property type="project" value="UniProtKB-KW"/>
</dbReference>
<accession>A0A8H3TS25</accession>